<dbReference type="GO" id="GO:0006089">
    <property type="term" value="P:lactate metabolic process"/>
    <property type="evidence" value="ECO:0007669"/>
    <property type="project" value="TreeGrafter"/>
</dbReference>
<evidence type="ECO:0000313" key="2">
    <source>
        <dbReference type="EMBL" id="KFO18333.1"/>
    </source>
</evidence>
<dbReference type="InterPro" id="IPR015955">
    <property type="entry name" value="Lactate_DH/Glyco_Ohase_4_C"/>
</dbReference>
<gene>
    <name evidence="2" type="ORF">H920_20270</name>
</gene>
<dbReference type="GO" id="GO:0004459">
    <property type="term" value="F:L-lactate dehydrogenase (NAD+) activity"/>
    <property type="evidence" value="ECO:0007669"/>
    <property type="project" value="TreeGrafter"/>
</dbReference>
<dbReference type="AlphaFoldDB" id="A0A091CLR6"/>
<reference evidence="2 3" key="1">
    <citation type="submission" date="2013-11" db="EMBL/GenBank/DDBJ databases">
        <title>The Damaraland mole rat (Fukomys damarensis) genome and evolution of African mole rats.</title>
        <authorList>
            <person name="Gladyshev V.N."/>
            <person name="Fang X."/>
        </authorList>
    </citation>
    <scope>NUCLEOTIDE SEQUENCE [LARGE SCALE GENOMIC DNA]</scope>
    <source>
        <tissue evidence="2">Liver</tissue>
    </source>
</reference>
<dbReference type="PANTHER" id="PTHR43128">
    <property type="entry name" value="L-2-HYDROXYCARBOXYLATE DEHYDROGENASE (NAD(P)(+))"/>
    <property type="match status" value="1"/>
</dbReference>
<dbReference type="Pfam" id="PF02866">
    <property type="entry name" value="Ldh_1_C"/>
    <property type="match status" value="1"/>
</dbReference>
<dbReference type="InterPro" id="IPR022383">
    <property type="entry name" value="Lactate/malate_DH_C"/>
</dbReference>
<dbReference type="Proteomes" id="UP000028990">
    <property type="component" value="Unassembled WGS sequence"/>
</dbReference>
<organism evidence="2 3">
    <name type="scientific">Fukomys damarensis</name>
    <name type="common">Damaraland mole rat</name>
    <name type="synonym">Cryptomys damarensis</name>
    <dbReference type="NCBI Taxonomy" id="885580"/>
    <lineage>
        <taxon>Eukaryota</taxon>
        <taxon>Metazoa</taxon>
        <taxon>Chordata</taxon>
        <taxon>Craniata</taxon>
        <taxon>Vertebrata</taxon>
        <taxon>Euteleostomi</taxon>
        <taxon>Mammalia</taxon>
        <taxon>Eutheria</taxon>
        <taxon>Euarchontoglires</taxon>
        <taxon>Glires</taxon>
        <taxon>Rodentia</taxon>
        <taxon>Hystricomorpha</taxon>
        <taxon>Bathyergidae</taxon>
        <taxon>Fukomys</taxon>
    </lineage>
</organism>
<dbReference type="EMBL" id="KN125438">
    <property type="protein sequence ID" value="KFO18333.1"/>
    <property type="molecule type" value="Genomic_DNA"/>
</dbReference>
<feature type="domain" description="Lactate/malate dehydrogenase C-terminal" evidence="1">
    <location>
        <begin position="91"/>
        <end position="208"/>
    </location>
</feature>
<accession>A0A091CLR6</accession>
<keyword evidence="3" id="KW-1185">Reference proteome</keyword>
<dbReference type="PANTHER" id="PTHR43128:SF10">
    <property type="entry name" value="L-LACTATE DEHYDROGENASE A CHAIN"/>
    <property type="match status" value="1"/>
</dbReference>
<dbReference type="Gene3D" id="3.90.110.10">
    <property type="entry name" value="Lactate dehydrogenase/glycoside hydrolase, family 4, C-terminal"/>
    <property type="match status" value="1"/>
</dbReference>
<sequence>MEKGSNNSSLDLQRLLAQGIKYKAGKVQVACDMLVEERLKPHGGVRLPEARQRKCGGSGVCVRPGMNIILVTLEVETADSFSEWSEYCCHLPEESASELETDRDKEHWKEVHTQVVDRAYEVIKLKGYTFWAIGLSVADLAESIMKTLRRVHPIFITIKALYGIKDDVFLSFPCVSGQNGISDVVKVTLTPEKEARLKKSADTLWAIQKELQF</sequence>
<proteinExistence type="predicted"/>
<dbReference type="SUPFAM" id="SSF56327">
    <property type="entry name" value="LDH C-terminal domain-like"/>
    <property type="match status" value="1"/>
</dbReference>
<name>A0A091CLR6_FUKDA</name>
<protein>
    <submittedName>
        <fullName evidence="2">L-lactate dehydrogenase A chain</fullName>
    </submittedName>
</protein>
<dbReference type="STRING" id="885580.ENSFDAP00000019387"/>
<evidence type="ECO:0000259" key="1">
    <source>
        <dbReference type="Pfam" id="PF02866"/>
    </source>
</evidence>
<evidence type="ECO:0000313" key="3">
    <source>
        <dbReference type="Proteomes" id="UP000028990"/>
    </source>
</evidence>